<reference evidence="1 2" key="1">
    <citation type="submission" date="2020-11" db="EMBL/GenBank/DDBJ databases">
        <authorList>
            <person name="Peeters C."/>
        </authorList>
    </citation>
    <scope>NUCLEOTIDE SEQUENCE [LARGE SCALE GENOMIC DNA]</scope>
    <source>
        <strain evidence="1 2">LMG 7974</strain>
    </source>
</reference>
<proteinExistence type="predicted"/>
<dbReference type="Proteomes" id="UP000789803">
    <property type="component" value="Unassembled WGS sequence"/>
</dbReference>
<accession>A0ABN7KAD8</accession>
<evidence type="ECO:0000313" key="1">
    <source>
        <dbReference type="EMBL" id="CAD7287737.1"/>
    </source>
</evidence>
<evidence type="ECO:0000313" key="2">
    <source>
        <dbReference type="Proteomes" id="UP000789803"/>
    </source>
</evidence>
<comment type="caution">
    <text evidence="1">The sequence shown here is derived from an EMBL/GenBank/DDBJ whole genome shotgun (WGS) entry which is preliminary data.</text>
</comment>
<name>A0ABN7KAD8_9BACT</name>
<evidence type="ECO:0008006" key="3">
    <source>
        <dbReference type="Google" id="ProtNLM"/>
    </source>
</evidence>
<protein>
    <recommendedName>
        <fullName evidence="3">Ornithine carbamoyltransferase</fullName>
    </recommendedName>
</protein>
<sequence>MKISIECECVLLKNTLLLFCKEYLSKSADCDFIISDKKISTKKPLFLIADSDSHMSIPFSKRTLFENLNEFYSAIQVSQGKVRREISSGFETRLDEILNRFRFEILSLVKEYK</sequence>
<organism evidence="1 2">
    <name type="scientific">Campylobacter majalis</name>
    <dbReference type="NCBI Taxonomy" id="2790656"/>
    <lineage>
        <taxon>Bacteria</taxon>
        <taxon>Pseudomonadati</taxon>
        <taxon>Campylobacterota</taxon>
        <taxon>Epsilonproteobacteria</taxon>
        <taxon>Campylobacterales</taxon>
        <taxon>Campylobacteraceae</taxon>
        <taxon>Campylobacter</taxon>
    </lineage>
</organism>
<dbReference type="EMBL" id="CAJHOF010000004">
    <property type="protein sequence ID" value="CAD7287737.1"/>
    <property type="molecule type" value="Genomic_DNA"/>
</dbReference>
<keyword evidence="2" id="KW-1185">Reference proteome</keyword>
<dbReference type="RefSeq" id="WP_229932435.1">
    <property type="nucleotide sequence ID" value="NZ_CAJHOF010000004.1"/>
</dbReference>
<gene>
    <name evidence="1" type="ORF">LMG7974_00618</name>
</gene>